<proteinExistence type="predicted"/>
<organism evidence="1 2">
    <name type="scientific">Lophium mytilinum</name>
    <dbReference type="NCBI Taxonomy" id="390894"/>
    <lineage>
        <taxon>Eukaryota</taxon>
        <taxon>Fungi</taxon>
        <taxon>Dikarya</taxon>
        <taxon>Ascomycota</taxon>
        <taxon>Pezizomycotina</taxon>
        <taxon>Dothideomycetes</taxon>
        <taxon>Pleosporomycetidae</taxon>
        <taxon>Mytilinidiales</taxon>
        <taxon>Mytilinidiaceae</taxon>
        <taxon>Lophium</taxon>
    </lineage>
</organism>
<dbReference type="AlphaFoldDB" id="A0A6A6REM1"/>
<dbReference type="Proteomes" id="UP000799750">
    <property type="component" value="Unassembled WGS sequence"/>
</dbReference>
<sequence length="190" mass="20836">MYVDDSAIAHALEWVRRRVVSWSAGFAAALRMASGMQIPGLEKFHEAGQDVFKQFFSQVANSVLRDARVVVRPTRQTVRGVRGQNEARKCRQIVPQPASVVLQWANMHLDGLSMHLKQTQCGDIHSQQTGRSRLHSQQINRARHAGHAPSSCLSRVSLACAALPPLYLVLVFLVEVAPAGGCCRTVSVSA</sequence>
<evidence type="ECO:0000313" key="2">
    <source>
        <dbReference type="Proteomes" id="UP000799750"/>
    </source>
</evidence>
<accession>A0A6A6REM1</accession>
<protein>
    <submittedName>
        <fullName evidence="1">Uncharacterized protein</fullName>
    </submittedName>
</protein>
<reference evidence="1" key="1">
    <citation type="journal article" date="2020" name="Stud. Mycol.">
        <title>101 Dothideomycetes genomes: a test case for predicting lifestyles and emergence of pathogens.</title>
        <authorList>
            <person name="Haridas S."/>
            <person name="Albert R."/>
            <person name="Binder M."/>
            <person name="Bloem J."/>
            <person name="Labutti K."/>
            <person name="Salamov A."/>
            <person name="Andreopoulos B."/>
            <person name="Baker S."/>
            <person name="Barry K."/>
            <person name="Bills G."/>
            <person name="Bluhm B."/>
            <person name="Cannon C."/>
            <person name="Castanera R."/>
            <person name="Culley D."/>
            <person name="Daum C."/>
            <person name="Ezra D."/>
            <person name="Gonzalez J."/>
            <person name="Henrissat B."/>
            <person name="Kuo A."/>
            <person name="Liang C."/>
            <person name="Lipzen A."/>
            <person name="Lutzoni F."/>
            <person name="Magnuson J."/>
            <person name="Mondo S."/>
            <person name="Nolan M."/>
            <person name="Ohm R."/>
            <person name="Pangilinan J."/>
            <person name="Park H.-J."/>
            <person name="Ramirez L."/>
            <person name="Alfaro M."/>
            <person name="Sun H."/>
            <person name="Tritt A."/>
            <person name="Yoshinaga Y."/>
            <person name="Zwiers L.-H."/>
            <person name="Turgeon B."/>
            <person name="Goodwin S."/>
            <person name="Spatafora J."/>
            <person name="Crous P."/>
            <person name="Grigoriev I."/>
        </authorList>
    </citation>
    <scope>NUCLEOTIDE SEQUENCE</scope>
    <source>
        <strain evidence="1">CBS 269.34</strain>
    </source>
</reference>
<evidence type="ECO:0000313" key="1">
    <source>
        <dbReference type="EMBL" id="KAF2503129.1"/>
    </source>
</evidence>
<dbReference type="EMBL" id="MU004181">
    <property type="protein sequence ID" value="KAF2503129.1"/>
    <property type="molecule type" value="Genomic_DNA"/>
</dbReference>
<name>A0A6A6REM1_9PEZI</name>
<keyword evidence="2" id="KW-1185">Reference proteome</keyword>
<gene>
    <name evidence="1" type="ORF">BU16DRAFT_588685</name>
</gene>